<accession>G0A7J5</accession>
<dbReference type="STRING" id="857087.Metme_2261"/>
<evidence type="ECO:0000313" key="1">
    <source>
        <dbReference type="EMBL" id="AEG00665.1"/>
    </source>
</evidence>
<keyword evidence="2" id="KW-1185">Reference proteome</keyword>
<dbReference type="KEGG" id="mmt:Metme_2261"/>
<dbReference type="AlphaFoldDB" id="G0A7J5"/>
<reference evidence="1 2" key="1">
    <citation type="journal article" date="2011" name="J. Bacteriol.">
        <title>Complete Genome Sequence of the Aerobic Marine Methanotroph Methylomonas methanica MC09.</title>
        <authorList>
            <person name="Boden R."/>
            <person name="Cunliffe M."/>
            <person name="Scanlan J."/>
            <person name="Moussard H."/>
            <person name="Kits K.D."/>
            <person name="Klotz M.G."/>
            <person name="Jetten M.S."/>
            <person name="Vuilleumier S."/>
            <person name="Han J."/>
            <person name="Peters L."/>
            <person name="Mikhailova N."/>
            <person name="Teshima H."/>
            <person name="Tapia R."/>
            <person name="Kyrpides N."/>
            <person name="Ivanova N."/>
            <person name="Pagani I."/>
            <person name="Cheng J.F."/>
            <person name="Goodwin L."/>
            <person name="Han C."/>
            <person name="Hauser L."/>
            <person name="Land M.L."/>
            <person name="Lapidus A."/>
            <person name="Lucas S."/>
            <person name="Pitluck S."/>
            <person name="Woyke T."/>
            <person name="Stein L."/>
            <person name="Murrell J.C."/>
        </authorList>
    </citation>
    <scope>NUCLEOTIDE SEQUENCE [LARGE SCALE GENOMIC DNA]</scope>
    <source>
        <strain evidence="1 2">MC09</strain>
    </source>
</reference>
<reference evidence="2" key="3">
    <citation type="submission" date="2011-05" db="EMBL/GenBank/DDBJ databases">
        <title>Complete sequence of Methylomonas methanica MC09.</title>
        <authorList>
            <consortium name="US DOE Joint Genome Institute"/>
            <person name="Lucas S."/>
            <person name="Han J."/>
            <person name="Lapidus A."/>
            <person name="Cheng J.-F."/>
            <person name="Goodwin L."/>
            <person name="Pitluck S."/>
            <person name="Peters L."/>
            <person name="Mikhailova N."/>
            <person name="Teshima H."/>
            <person name="Han C."/>
            <person name="Tapia R."/>
            <person name="Land M."/>
            <person name="Hauser L."/>
            <person name="Kyrpides N."/>
            <person name="Ivanova N."/>
            <person name="Pagani I."/>
            <person name="Stein L."/>
            <person name="Woyke T."/>
        </authorList>
    </citation>
    <scope>NUCLEOTIDE SEQUENCE [LARGE SCALE GENOMIC DNA]</scope>
    <source>
        <strain evidence="2">MC09</strain>
    </source>
</reference>
<reference key="2">
    <citation type="submission" date="2011-05" db="EMBL/GenBank/DDBJ databases">
        <title>Complete genome sequence of the aerobic marine methanotroph Methylomonas methanica MC09.</title>
        <authorList>
            <person name="Boden R."/>
            <person name="Cunliffe M."/>
            <person name="Scanlan J."/>
            <person name="Moussard H."/>
            <person name="Kits K.D."/>
            <person name="Klotz M."/>
            <person name="Jetten M."/>
            <person name="Vuilleumier S."/>
            <person name="Han J."/>
            <person name="Peters L."/>
            <person name="Mikhailova N."/>
            <person name="Teshima H."/>
            <person name="Tapia R."/>
            <person name="Kyrpides N."/>
            <person name="Ivanova N."/>
            <person name="Pagani I."/>
            <person name="Cheng J.-F."/>
            <person name="Goodwin L."/>
            <person name="Han C."/>
            <person name="Hauser L."/>
            <person name="Land M."/>
            <person name="Lapidus A."/>
            <person name="Lucas S."/>
            <person name="Pitluck S."/>
            <person name="Woyke T."/>
            <person name="Stein L.Y."/>
            <person name="Murrell C."/>
        </authorList>
    </citation>
    <scope>NUCLEOTIDE SEQUENCE</scope>
    <source>
        <strain>MC09</strain>
    </source>
</reference>
<dbReference type="RefSeq" id="WP_013818906.1">
    <property type="nucleotide sequence ID" value="NC_015572.1"/>
</dbReference>
<dbReference type="EMBL" id="CP002738">
    <property type="protein sequence ID" value="AEG00665.1"/>
    <property type="molecule type" value="Genomic_DNA"/>
</dbReference>
<evidence type="ECO:0000313" key="2">
    <source>
        <dbReference type="Proteomes" id="UP000008888"/>
    </source>
</evidence>
<organism evidence="1 2">
    <name type="scientific">Methylomonas methanica (strain DSM 25384 / MC09)</name>
    <dbReference type="NCBI Taxonomy" id="857087"/>
    <lineage>
        <taxon>Bacteria</taxon>
        <taxon>Pseudomonadati</taxon>
        <taxon>Pseudomonadota</taxon>
        <taxon>Gammaproteobacteria</taxon>
        <taxon>Methylococcales</taxon>
        <taxon>Methylococcaceae</taxon>
        <taxon>Methylomonas</taxon>
    </lineage>
</organism>
<sequence length="67" mass="7583">MAVQQFNSFASDTQKFDFFKKTSTQQFARTDVLVHQSIDPTARMLEAGKILAAGGSLFMEEQHRSKK</sequence>
<protein>
    <submittedName>
        <fullName evidence="1">Uncharacterized protein</fullName>
    </submittedName>
</protein>
<dbReference type="OrthoDB" id="9931349at2"/>
<proteinExistence type="predicted"/>
<gene>
    <name evidence="1" type="ordered locus">Metme_2261</name>
</gene>
<dbReference type="Proteomes" id="UP000008888">
    <property type="component" value="Chromosome"/>
</dbReference>
<name>G0A7J5_METMM</name>
<dbReference type="HOGENOM" id="CLU_2807522_0_0_6"/>